<dbReference type="Proteomes" id="UP000243468">
    <property type="component" value="Unassembled WGS sequence"/>
</dbReference>
<evidence type="ECO:0000313" key="1">
    <source>
        <dbReference type="EMBL" id="SDB83762.1"/>
    </source>
</evidence>
<sequence length="294" mass="33469">MTNYIIDNIRLSELMIITQQNKAYYEEFEKFLTQYGYASIYNFIQEQSPLNLHNVLTAYFSLPFTSYLYDGIGNAYKADKAKWLFICWLLRDAPEQRLRPIVSSLSQGNKTANQIYLITQLIDYIRPIFPSPLSWTWEAFMEVMLDRLEGSRRALKGGFIEGIVRSILFSVFSEQKLSTLNISPKQIALGGETYDVSITGPNGTILMPVKSRETMGGGHAQLFTRDIHKSISVAEDHGFICIPVIFAESWQGNLQSLPCQNYIYLPINPNQIATNMNTLEAEIKKIISVFTSIS</sequence>
<dbReference type="AlphaFoldDB" id="A0A1G6GP39"/>
<protein>
    <submittedName>
        <fullName evidence="1">Uncharacterized protein</fullName>
    </submittedName>
</protein>
<name>A0A1G6GP39_9GAMM</name>
<accession>A0A1G6GP39</accession>
<dbReference type="EMBL" id="FMYO01000001">
    <property type="protein sequence ID" value="SDB83762.1"/>
    <property type="molecule type" value="Genomic_DNA"/>
</dbReference>
<dbReference type="RefSeq" id="WP_092818273.1">
    <property type="nucleotide sequence ID" value="NZ_BAABKJ010000018.1"/>
</dbReference>
<gene>
    <name evidence="1" type="ORF">SAMN05421732_101173</name>
</gene>
<keyword evidence="2" id="KW-1185">Reference proteome</keyword>
<organism evidence="1 2">
    <name type="scientific">Acinetobacter kookii</name>
    <dbReference type="NCBI Taxonomy" id="1226327"/>
    <lineage>
        <taxon>Bacteria</taxon>
        <taxon>Pseudomonadati</taxon>
        <taxon>Pseudomonadota</taxon>
        <taxon>Gammaproteobacteria</taxon>
        <taxon>Moraxellales</taxon>
        <taxon>Moraxellaceae</taxon>
        <taxon>Acinetobacter</taxon>
    </lineage>
</organism>
<dbReference type="OrthoDB" id="509550at2"/>
<proteinExistence type="predicted"/>
<reference evidence="2" key="1">
    <citation type="submission" date="2016-09" db="EMBL/GenBank/DDBJ databases">
        <authorList>
            <person name="Varghese N."/>
            <person name="Submissions S."/>
        </authorList>
    </citation>
    <scope>NUCLEOTIDE SEQUENCE [LARGE SCALE GENOMIC DNA]</scope>
    <source>
        <strain evidence="2">ANC 4667</strain>
    </source>
</reference>
<dbReference type="STRING" id="1226327.SAMN05421732_101173"/>
<evidence type="ECO:0000313" key="2">
    <source>
        <dbReference type="Proteomes" id="UP000243468"/>
    </source>
</evidence>